<comment type="caution">
    <text evidence="1">The sequence shown here is derived from an EMBL/GenBank/DDBJ whole genome shotgun (WGS) entry which is preliminary data.</text>
</comment>
<gene>
    <name evidence="1" type="ORF">Q5Y73_19400</name>
</gene>
<protein>
    <submittedName>
        <fullName evidence="1">Uncharacterized protein</fullName>
    </submittedName>
</protein>
<organism evidence="1 2">
    <name type="scientific">Chengkuizengella axinellae</name>
    <dbReference type="NCBI Taxonomy" id="3064388"/>
    <lineage>
        <taxon>Bacteria</taxon>
        <taxon>Bacillati</taxon>
        <taxon>Bacillota</taxon>
        <taxon>Bacilli</taxon>
        <taxon>Bacillales</taxon>
        <taxon>Paenibacillaceae</taxon>
        <taxon>Chengkuizengella</taxon>
    </lineage>
</organism>
<evidence type="ECO:0000313" key="2">
    <source>
        <dbReference type="Proteomes" id="UP001231941"/>
    </source>
</evidence>
<reference evidence="1 2" key="1">
    <citation type="submission" date="2023-08" db="EMBL/GenBank/DDBJ databases">
        <authorList>
            <person name="Park J.-S."/>
        </authorList>
    </citation>
    <scope>NUCLEOTIDE SEQUENCE [LARGE SCALE GENOMIC DNA]</scope>
    <source>
        <strain evidence="1 2">2205SS18-9</strain>
    </source>
</reference>
<dbReference type="EMBL" id="JAVAMP010000013">
    <property type="protein sequence ID" value="MDP5276268.1"/>
    <property type="molecule type" value="Genomic_DNA"/>
</dbReference>
<proteinExistence type="predicted"/>
<keyword evidence="2" id="KW-1185">Reference proteome</keyword>
<sequence length="57" mass="6533">MDTNMSPEEVLTQIVELHNNGETLAKKSVKKAHPDLMKNALYYFPNWDQAMERAGVQ</sequence>
<evidence type="ECO:0000313" key="1">
    <source>
        <dbReference type="EMBL" id="MDP5276268.1"/>
    </source>
</evidence>
<dbReference type="Proteomes" id="UP001231941">
    <property type="component" value="Unassembled WGS sequence"/>
</dbReference>
<name>A0ABT9J465_9BACL</name>
<dbReference type="RefSeq" id="WP_305993578.1">
    <property type="nucleotide sequence ID" value="NZ_JAVAMP010000013.1"/>
</dbReference>
<accession>A0ABT9J465</accession>